<reference evidence="1" key="1">
    <citation type="submission" date="2020-07" db="EMBL/GenBank/DDBJ databases">
        <authorList>
            <person name="Nieuwenhuis M."/>
            <person name="Van De Peppel L.J.J."/>
        </authorList>
    </citation>
    <scope>NUCLEOTIDE SEQUENCE</scope>
    <source>
        <strain evidence="1">AP01</strain>
        <tissue evidence="1">Mycelium</tissue>
    </source>
</reference>
<reference evidence="1" key="2">
    <citation type="submission" date="2021-10" db="EMBL/GenBank/DDBJ databases">
        <title>Phylogenomics reveals ancestral predisposition of the termite-cultivated fungus Termitomyces towards a domesticated lifestyle.</title>
        <authorList>
            <person name="Auxier B."/>
            <person name="Grum-Grzhimaylo A."/>
            <person name="Cardenas M.E."/>
            <person name="Lodge J.D."/>
            <person name="Laessoe T."/>
            <person name="Pedersen O."/>
            <person name="Smith M.E."/>
            <person name="Kuyper T.W."/>
            <person name="Franco-Molano E.A."/>
            <person name="Baroni T.J."/>
            <person name="Aanen D.K."/>
        </authorList>
    </citation>
    <scope>NUCLEOTIDE SEQUENCE</scope>
    <source>
        <strain evidence="1">AP01</strain>
        <tissue evidence="1">Mycelium</tissue>
    </source>
</reference>
<dbReference type="AlphaFoldDB" id="A0A9P7GCX8"/>
<name>A0A9P7GCX8_9AGAR</name>
<evidence type="ECO:0000313" key="2">
    <source>
        <dbReference type="Proteomes" id="UP000775547"/>
    </source>
</evidence>
<evidence type="ECO:0000313" key="1">
    <source>
        <dbReference type="EMBL" id="KAG5644902.1"/>
    </source>
</evidence>
<dbReference type="EMBL" id="JABCKV010000055">
    <property type="protein sequence ID" value="KAG5644902.1"/>
    <property type="molecule type" value="Genomic_DNA"/>
</dbReference>
<organism evidence="1 2">
    <name type="scientific">Asterophora parasitica</name>
    <dbReference type="NCBI Taxonomy" id="117018"/>
    <lineage>
        <taxon>Eukaryota</taxon>
        <taxon>Fungi</taxon>
        <taxon>Dikarya</taxon>
        <taxon>Basidiomycota</taxon>
        <taxon>Agaricomycotina</taxon>
        <taxon>Agaricomycetes</taxon>
        <taxon>Agaricomycetidae</taxon>
        <taxon>Agaricales</taxon>
        <taxon>Tricholomatineae</taxon>
        <taxon>Lyophyllaceae</taxon>
        <taxon>Asterophora</taxon>
    </lineage>
</organism>
<accession>A0A9P7GCX8</accession>
<protein>
    <submittedName>
        <fullName evidence="1">Uncharacterized protein</fullName>
    </submittedName>
</protein>
<gene>
    <name evidence="1" type="ORF">DXG03_007454</name>
</gene>
<dbReference type="Proteomes" id="UP000775547">
    <property type="component" value="Unassembled WGS sequence"/>
</dbReference>
<dbReference type="OrthoDB" id="3133596at2759"/>
<sequence length="324" mass="36514">MSSGSERSSESSETDSTFAITDVNLPPFNADDEKRVDLATKGLTPVWSFVTEATTDPVVEYVHLLPRNANDSLLCLMCRLECAWGIGPGTLHVDTSANVLPLAADMRKLLDQSWWLLLPEERILNVLEGKTGLSFFQMINEPTYKYTLVPFKDMADMTIHAMPTGSTAESTQLETHNYPFETLPTIVSHVHPCFVVCRAGRIYSQPDSLSFIIGYHSLLEIWRPLFYQSLQIYFAWVEQSVPRNSPFYRLPRTPVKELSVRNGVSEPTGRLDQVGYLDAVRQRKNHQALQKYLKRHSSSGSKISVQAWVESIESQAFARADNPA</sequence>
<keyword evidence="2" id="KW-1185">Reference proteome</keyword>
<comment type="caution">
    <text evidence="1">The sequence shown here is derived from an EMBL/GenBank/DDBJ whole genome shotgun (WGS) entry which is preliminary data.</text>
</comment>
<proteinExistence type="predicted"/>